<dbReference type="PANTHER" id="PTHR12992:SF44">
    <property type="entry name" value="NUDIX HYDROLASE DOMAIN-CONTAINING PROTEIN"/>
    <property type="match status" value="1"/>
</dbReference>
<evidence type="ECO:0000313" key="8">
    <source>
        <dbReference type="EMBL" id="OAL37853.1"/>
    </source>
</evidence>
<evidence type="ECO:0000313" key="9">
    <source>
        <dbReference type="Proteomes" id="UP000185904"/>
    </source>
</evidence>
<evidence type="ECO:0000256" key="5">
    <source>
        <dbReference type="SAM" id="MobiDB-lite"/>
    </source>
</evidence>
<dbReference type="Proteomes" id="UP000185904">
    <property type="component" value="Unassembled WGS sequence"/>
</dbReference>
<dbReference type="RefSeq" id="XP_022502865.1">
    <property type="nucleotide sequence ID" value="XM_022640990.1"/>
</dbReference>
<evidence type="ECO:0000256" key="6">
    <source>
        <dbReference type="SAM" id="Phobius"/>
    </source>
</evidence>
<keyword evidence="2 6" id="KW-0812">Transmembrane</keyword>
<sequence>MSEDSRAIIKALEKVLVHLSEHPYPHVPNPPHTSPKRASVAAIIRVRPAYKPVPASVNGSLIAVDKPSPPSPPSTLSEFFAQEWVQEGDPELLFIKRAGRAGDRWSGHIALPGGKRDPEDADDFAAAVRETREEIGLDLETTECLPAGNLPERLVTTSWGKDVLMVLCPYIFLLTGKAVPPVQPQPTEVASVHWVSLRALLSPTLRTREAVDMSSRMAKHVGPIIHKLIRWTMGKMMFSAVRLLPTESVYASSIPGFIPTEGGDKLSTLSGWAQAPFGIPSSSSVHHSLLTFQQPLILWGLTLGVLADLLDQLPPYNAVALWKYPTFTVPDLRLLVYIMTRSFRKNSAETFSSGSWPNKLQRQPSQTAMDGASEATAVPVAESTPVMGPESTSAPAPLDKGEQSSRAAKRSSFNKHSVGIGGLGVGKDPQHAVVFAIFSFFGVWHYNLANYLTPIAELYESFALIALFFLLVACVAPESFEGQLEYFATNPGTAKPSNAASVNWFRKTWITVIQILPTRVVTVIATEIVEATQCHGTTSYQRAMTIISIVQGLLTATCLIGISKFYSRYRSQLHVTDRRILYRIGVFKLLVFTQLVQRIIINALSQSDVLKPTEHLSYNDLNLGLNSFLICLETFVLAILFVWPFWPHKAFANSRVGILSAALDVINPGDVFAGIVGAVRLCRGNYPAETL</sequence>
<comment type="subcellular location">
    <subcellularLocation>
        <location evidence="1">Membrane</location>
        <topology evidence="1">Multi-pass membrane protein</topology>
    </subcellularLocation>
</comment>
<keyword evidence="4 6" id="KW-0472">Membrane</keyword>
<proteinExistence type="predicted"/>
<dbReference type="PROSITE" id="PS51462">
    <property type="entry name" value="NUDIX"/>
    <property type="match status" value="1"/>
</dbReference>
<accession>A0A178D9F9</accession>
<dbReference type="InterPro" id="IPR000086">
    <property type="entry name" value="NUDIX_hydrolase_dom"/>
</dbReference>
<dbReference type="Gene3D" id="3.90.79.10">
    <property type="entry name" value="Nucleoside Triphosphate Pyrophosphohydrolase"/>
    <property type="match status" value="1"/>
</dbReference>
<feature type="region of interest" description="Disordered" evidence="5">
    <location>
        <begin position="348"/>
        <end position="412"/>
    </location>
</feature>
<feature type="transmembrane region" description="Helical" evidence="6">
    <location>
        <begin position="461"/>
        <end position="480"/>
    </location>
</feature>
<dbReference type="Pfam" id="PF00293">
    <property type="entry name" value="NUDIX"/>
    <property type="match status" value="1"/>
</dbReference>
<evidence type="ECO:0000256" key="1">
    <source>
        <dbReference type="ARBA" id="ARBA00004141"/>
    </source>
</evidence>
<feature type="transmembrane region" description="Helical" evidence="6">
    <location>
        <begin position="625"/>
        <end position="646"/>
    </location>
</feature>
<feature type="transmembrane region" description="Helical" evidence="6">
    <location>
        <begin position="586"/>
        <end position="605"/>
    </location>
</feature>
<dbReference type="InterPro" id="IPR015797">
    <property type="entry name" value="NUDIX_hydrolase-like_dom_sf"/>
</dbReference>
<name>A0A178D9F9_9EURO</name>
<dbReference type="EMBL" id="LVCJ01000012">
    <property type="protein sequence ID" value="OAL37853.1"/>
    <property type="molecule type" value="Genomic_DNA"/>
</dbReference>
<reference evidence="8 9" key="1">
    <citation type="submission" date="2016-03" db="EMBL/GenBank/DDBJ databases">
        <title>The draft genome sequence of Fonsecaea nubica causative agent of cutaneous subcutaneous infection in human host.</title>
        <authorList>
            <person name="Costa F."/>
            <person name="Sybren D.H."/>
            <person name="Raittz R.T."/>
            <person name="Weiss V.A."/>
            <person name="Leao A.C."/>
            <person name="Gomes R."/>
            <person name="De Souza E.M."/>
            <person name="Pedrosa F.O."/>
            <person name="Steffens M.B."/>
            <person name="Bombassaro A."/>
            <person name="Tadra-Sfeir M.Z."/>
            <person name="Moreno L.F."/>
            <person name="Najafzadeh M.J."/>
            <person name="Felipe M.S."/>
            <person name="Teixeira M."/>
            <person name="Sun J."/>
            <person name="Xi L."/>
            <person name="Castro M.A."/>
            <person name="Vicente V.A."/>
        </authorList>
    </citation>
    <scope>NUCLEOTIDE SEQUENCE [LARGE SCALE GENOMIC DNA]</scope>
    <source>
        <strain evidence="8 9">CBS 269.64</strain>
    </source>
</reference>
<keyword evidence="9" id="KW-1185">Reference proteome</keyword>
<protein>
    <recommendedName>
        <fullName evidence="7">Nudix hydrolase domain-containing protein</fullName>
    </recommendedName>
</protein>
<evidence type="ECO:0000256" key="4">
    <source>
        <dbReference type="ARBA" id="ARBA00023136"/>
    </source>
</evidence>
<comment type="caution">
    <text evidence="8">The sequence shown here is derived from an EMBL/GenBank/DDBJ whole genome shotgun (WGS) entry which is preliminary data.</text>
</comment>
<feature type="compositionally biased region" description="Polar residues" evidence="5">
    <location>
        <begin position="348"/>
        <end position="368"/>
    </location>
</feature>
<dbReference type="SUPFAM" id="SSF55811">
    <property type="entry name" value="Nudix"/>
    <property type="match status" value="1"/>
</dbReference>
<feature type="transmembrane region" description="Helical" evidence="6">
    <location>
        <begin position="546"/>
        <end position="566"/>
    </location>
</feature>
<evidence type="ECO:0000256" key="2">
    <source>
        <dbReference type="ARBA" id="ARBA00022692"/>
    </source>
</evidence>
<dbReference type="SMART" id="SM01417">
    <property type="entry name" value="Solute_trans_a"/>
    <property type="match status" value="1"/>
</dbReference>
<feature type="transmembrane region" description="Helical" evidence="6">
    <location>
        <begin position="432"/>
        <end position="449"/>
    </location>
</feature>
<evidence type="ECO:0000259" key="7">
    <source>
        <dbReference type="PROSITE" id="PS51462"/>
    </source>
</evidence>
<gene>
    <name evidence="8" type="ORF">AYO20_02686</name>
</gene>
<keyword evidence="3 6" id="KW-1133">Transmembrane helix</keyword>
<dbReference type="GO" id="GO:0010945">
    <property type="term" value="F:coenzyme A diphosphatase activity"/>
    <property type="evidence" value="ECO:0007669"/>
    <property type="project" value="InterPro"/>
</dbReference>
<dbReference type="GeneID" id="34586109"/>
<dbReference type="PANTHER" id="PTHR12992">
    <property type="entry name" value="NUDIX HYDROLASE"/>
    <property type="match status" value="1"/>
</dbReference>
<dbReference type="InterPro" id="IPR045121">
    <property type="entry name" value="CoAse"/>
</dbReference>
<dbReference type="InterPro" id="IPR005178">
    <property type="entry name" value="Ostalpha/TMEM184C"/>
</dbReference>
<dbReference type="Pfam" id="PF03619">
    <property type="entry name" value="Solute_trans_a"/>
    <property type="match status" value="1"/>
</dbReference>
<evidence type="ECO:0000256" key="3">
    <source>
        <dbReference type="ARBA" id="ARBA00022989"/>
    </source>
</evidence>
<dbReference type="OrthoDB" id="77989at2759"/>
<dbReference type="GO" id="GO:0016020">
    <property type="term" value="C:membrane"/>
    <property type="evidence" value="ECO:0007669"/>
    <property type="project" value="UniProtKB-SubCell"/>
</dbReference>
<dbReference type="CDD" id="cd03426">
    <property type="entry name" value="NUDIX_CoAse_Nudt7"/>
    <property type="match status" value="1"/>
</dbReference>
<feature type="domain" description="Nudix hydrolase" evidence="7">
    <location>
        <begin position="70"/>
        <end position="219"/>
    </location>
</feature>
<organism evidence="8 9">
    <name type="scientific">Fonsecaea nubica</name>
    <dbReference type="NCBI Taxonomy" id="856822"/>
    <lineage>
        <taxon>Eukaryota</taxon>
        <taxon>Fungi</taxon>
        <taxon>Dikarya</taxon>
        <taxon>Ascomycota</taxon>
        <taxon>Pezizomycotina</taxon>
        <taxon>Eurotiomycetes</taxon>
        <taxon>Chaetothyriomycetidae</taxon>
        <taxon>Chaetothyriales</taxon>
        <taxon>Herpotrichiellaceae</taxon>
        <taxon>Fonsecaea</taxon>
    </lineage>
</organism>
<dbReference type="AlphaFoldDB" id="A0A178D9F9"/>